<dbReference type="Pfam" id="PF06475">
    <property type="entry name" value="Glycolipid_bind"/>
    <property type="match status" value="1"/>
</dbReference>
<dbReference type="Proteomes" id="UP000325785">
    <property type="component" value="Chromosome"/>
</dbReference>
<evidence type="ECO:0008006" key="5">
    <source>
        <dbReference type="Google" id="ProtNLM"/>
    </source>
</evidence>
<dbReference type="EMBL" id="CP031598">
    <property type="protein sequence ID" value="QEW29192.1"/>
    <property type="molecule type" value="Genomic_DNA"/>
</dbReference>
<organism evidence="1 3">
    <name type="scientific">Roseovarius indicus</name>
    <dbReference type="NCBI Taxonomy" id="540747"/>
    <lineage>
        <taxon>Bacteria</taxon>
        <taxon>Pseudomonadati</taxon>
        <taxon>Pseudomonadota</taxon>
        <taxon>Alphaproteobacteria</taxon>
        <taxon>Rhodobacterales</taxon>
        <taxon>Roseobacteraceae</taxon>
        <taxon>Roseovarius</taxon>
    </lineage>
</organism>
<keyword evidence="3" id="KW-1185">Reference proteome</keyword>
<gene>
    <name evidence="2" type="ORF">RIdsm_05034</name>
    <name evidence="1" type="ORF">XM52_01185</name>
</gene>
<dbReference type="STRING" id="540747.SAMN04488031_102467"/>
<reference evidence="2 4" key="2">
    <citation type="submission" date="2018-08" db="EMBL/GenBank/DDBJ databases">
        <title>Genetic Globetrotter - A new plasmid hitch-hiking vast phylogenetic and geographic distances.</title>
        <authorList>
            <person name="Vollmers J."/>
            <person name="Petersen J."/>
        </authorList>
    </citation>
    <scope>NUCLEOTIDE SEQUENCE [LARGE SCALE GENOMIC DNA]</scope>
    <source>
        <strain evidence="2 4">DSM 26383</strain>
    </source>
</reference>
<dbReference type="SUPFAM" id="SSF159275">
    <property type="entry name" value="PA1994-like"/>
    <property type="match status" value="1"/>
</dbReference>
<dbReference type="EMBL" id="LAXI01000001">
    <property type="protein sequence ID" value="KRS19487.1"/>
    <property type="molecule type" value="Genomic_DNA"/>
</dbReference>
<evidence type="ECO:0000313" key="3">
    <source>
        <dbReference type="Proteomes" id="UP000051401"/>
    </source>
</evidence>
<name>A0A0T5PEQ8_9RHOB</name>
<dbReference type="InterPro" id="IPR009467">
    <property type="entry name" value="Glycolipid-bd_prot_put"/>
</dbReference>
<evidence type="ECO:0000313" key="1">
    <source>
        <dbReference type="EMBL" id="KRS19487.1"/>
    </source>
</evidence>
<proteinExistence type="predicted"/>
<dbReference type="PATRIC" id="fig|540747.5.peg.238"/>
<protein>
    <recommendedName>
        <fullName evidence="5">Glycolipid-binding domain-containing protein</fullName>
    </recommendedName>
</protein>
<dbReference type="Proteomes" id="UP000051401">
    <property type="component" value="Unassembled WGS sequence"/>
</dbReference>
<sequence length="191" mass="21527">MTERVVATAHWRALDRAGEDKCRLSHAAHGWLLVGHARFRDEGGFAALDYVVRCDEQWHTLSADIAGVHDDREVRLHALRDNGSWLLNEAEQPGLDGVADIDLSFTPATNLMPLRRLLEGRDTSLQTSAAWLRYPEPALTRLDQTYARTGQPDVMSYFADQTDFATQLSFDQTGFVTLYPELWEGEVTHEG</sequence>
<dbReference type="KEGG" id="rid:RIdsm_05034"/>
<dbReference type="RefSeq" id="WP_057812430.1">
    <property type="nucleotide sequence ID" value="NZ_CP031598.1"/>
</dbReference>
<evidence type="ECO:0000313" key="4">
    <source>
        <dbReference type="Proteomes" id="UP000325785"/>
    </source>
</evidence>
<evidence type="ECO:0000313" key="2">
    <source>
        <dbReference type="EMBL" id="QEW29192.1"/>
    </source>
</evidence>
<dbReference type="OrthoDB" id="7347529at2"/>
<reference evidence="1 3" key="1">
    <citation type="submission" date="2015-04" db="EMBL/GenBank/DDBJ databases">
        <title>The draft genome sequence of Roseovarius indicus B108T.</title>
        <authorList>
            <person name="Li G."/>
            <person name="Lai Q."/>
            <person name="Shao Z."/>
            <person name="Yan P."/>
        </authorList>
    </citation>
    <scope>NUCLEOTIDE SEQUENCE [LARGE SCALE GENOMIC DNA]</scope>
    <source>
        <strain evidence="1 3">B108</strain>
    </source>
</reference>
<dbReference type="AlphaFoldDB" id="A0A0T5PEQ8"/>
<accession>A0A0T5PEQ8</accession>